<dbReference type="PANTHER" id="PTHR24346:SF74">
    <property type="entry name" value="PROTEIN KINASE DOMAIN-CONTAINING PROTEIN"/>
    <property type="match status" value="1"/>
</dbReference>
<dbReference type="InterPro" id="IPR034672">
    <property type="entry name" value="SIK"/>
</dbReference>
<dbReference type="PROSITE" id="PS50032">
    <property type="entry name" value="KA1"/>
    <property type="match status" value="1"/>
</dbReference>
<gene>
    <name evidence="15" type="ORF">PACLA_8A056672</name>
</gene>
<evidence type="ECO:0000256" key="10">
    <source>
        <dbReference type="ARBA" id="ARBA00022840"/>
    </source>
</evidence>
<evidence type="ECO:0000256" key="11">
    <source>
        <dbReference type="ARBA" id="ARBA00022842"/>
    </source>
</evidence>
<keyword evidence="9 15" id="KW-0418">Kinase</keyword>
<dbReference type="InterPro" id="IPR017441">
    <property type="entry name" value="Protein_kinase_ATP_BS"/>
</dbReference>
<comment type="catalytic activity">
    <reaction evidence="13">
        <text>L-seryl-[protein] + ATP = O-phospho-L-seryl-[protein] + ADP + H(+)</text>
        <dbReference type="Rhea" id="RHEA:17989"/>
        <dbReference type="Rhea" id="RHEA-COMP:9863"/>
        <dbReference type="Rhea" id="RHEA-COMP:11604"/>
        <dbReference type="ChEBI" id="CHEBI:15378"/>
        <dbReference type="ChEBI" id="CHEBI:29999"/>
        <dbReference type="ChEBI" id="CHEBI:30616"/>
        <dbReference type="ChEBI" id="CHEBI:83421"/>
        <dbReference type="ChEBI" id="CHEBI:456216"/>
        <dbReference type="EC" id="2.7.11.1"/>
    </reaction>
</comment>
<dbReference type="InterPro" id="IPR008271">
    <property type="entry name" value="Ser/Thr_kinase_AS"/>
</dbReference>
<evidence type="ECO:0000256" key="3">
    <source>
        <dbReference type="ARBA" id="ARBA00012513"/>
    </source>
</evidence>
<evidence type="ECO:0000256" key="5">
    <source>
        <dbReference type="ARBA" id="ARBA00022553"/>
    </source>
</evidence>
<dbReference type="PROSITE" id="PS50011">
    <property type="entry name" value="PROTEIN_KINASE_DOM"/>
    <property type="match status" value="1"/>
</dbReference>
<evidence type="ECO:0000313" key="16">
    <source>
        <dbReference type="Proteomes" id="UP001152795"/>
    </source>
</evidence>
<dbReference type="SUPFAM" id="SSF56112">
    <property type="entry name" value="Protein kinase-like (PK-like)"/>
    <property type="match status" value="1"/>
</dbReference>
<dbReference type="EMBL" id="CACRXK020003915">
    <property type="protein sequence ID" value="CAB4000746.1"/>
    <property type="molecule type" value="Genomic_DNA"/>
</dbReference>
<keyword evidence="7" id="KW-0479">Metal-binding</keyword>
<dbReference type="AlphaFoldDB" id="A0A6S7H9A8"/>
<evidence type="ECO:0000256" key="4">
    <source>
        <dbReference type="ARBA" id="ARBA00022527"/>
    </source>
</evidence>
<evidence type="ECO:0000256" key="7">
    <source>
        <dbReference type="ARBA" id="ARBA00022723"/>
    </source>
</evidence>
<evidence type="ECO:0000256" key="14">
    <source>
        <dbReference type="SAM" id="MobiDB-lite"/>
    </source>
</evidence>
<dbReference type="GO" id="GO:0046872">
    <property type="term" value="F:metal ion binding"/>
    <property type="evidence" value="ECO:0007669"/>
    <property type="project" value="UniProtKB-KW"/>
</dbReference>
<feature type="compositionally biased region" description="Basic and acidic residues" evidence="14">
    <location>
        <begin position="704"/>
        <end position="715"/>
    </location>
</feature>
<accession>A0A6S7H9A8</accession>
<dbReference type="EC" id="2.7.11.1" evidence="3"/>
<dbReference type="GO" id="GO:0005737">
    <property type="term" value="C:cytoplasm"/>
    <property type="evidence" value="ECO:0007669"/>
    <property type="project" value="TreeGrafter"/>
</dbReference>
<evidence type="ECO:0000256" key="12">
    <source>
        <dbReference type="ARBA" id="ARBA00047899"/>
    </source>
</evidence>
<dbReference type="CDD" id="cd14071">
    <property type="entry name" value="STKc_SIK"/>
    <property type="match status" value="1"/>
</dbReference>
<name>A0A6S7H9A8_PARCT</name>
<dbReference type="InterPro" id="IPR028375">
    <property type="entry name" value="KA1/Ssp2_C"/>
</dbReference>
<dbReference type="InterPro" id="IPR000719">
    <property type="entry name" value="Prot_kinase_dom"/>
</dbReference>
<dbReference type="FunFam" id="1.10.510.10:FF:000156">
    <property type="entry name" value="Serine/threonine-protein kinase SIK3 homolog"/>
    <property type="match status" value="1"/>
</dbReference>
<dbReference type="FunFam" id="3.30.200.20:FF:000003">
    <property type="entry name" value="Non-specific serine/threonine protein kinase"/>
    <property type="match status" value="1"/>
</dbReference>
<feature type="compositionally biased region" description="Low complexity" evidence="14">
    <location>
        <begin position="733"/>
        <end position="742"/>
    </location>
</feature>
<dbReference type="CDD" id="cd12121">
    <property type="entry name" value="MARK_C_like"/>
    <property type="match status" value="1"/>
</dbReference>
<dbReference type="CDD" id="cd14338">
    <property type="entry name" value="UBA_SIK"/>
    <property type="match status" value="1"/>
</dbReference>
<dbReference type="InterPro" id="IPR015940">
    <property type="entry name" value="UBA"/>
</dbReference>
<comment type="caution">
    <text evidence="15">The sequence shown here is derived from an EMBL/GenBank/DDBJ whole genome shotgun (WGS) entry which is preliminary data.</text>
</comment>
<evidence type="ECO:0000256" key="9">
    <source>
        <dbReference type="ARBA" id="ARBA00022777"/>
    </source>
</evidence>
<feature type="region of interest" description="Disordered" evidence="14">
    <location>
        <begin position="673"/>
        <end position="716"/>
    </location>
</feature>
<evidence type="ECO:0000256" key="6">
    <source>
        <dbReference type="ARBA" id="ARBA00022679"/>
    </source>
</evidence>
<keyword evidence="4" id="KW-0723">Serine/threonine-protein kinase</keyword>
<evidence type="ECO:0000256" key="2">
    <source>
        <dbReference type="ARBA" id="ARBA00006234"/>
    </source>
</evidence>
<keyword evidence="5" id="KW-0597">Phosphoprotein</keyword>
<feature type="compositionally biased region" description="Polar residues" evidence="14">
    <location>
        <begin position="743"/>
        <end position="758"/>
    </location>
</feature>
<feature type="compositionally biased region" description="Low complexity" evidence="14">
    <location>
        <begin position="673"/>
        <end position="682"/>
    </location>
</feature>
<sequence length="1207" mass="134967">MAESSSGGNANSVRVGHYKIEKTIGKGNFAVVKLANNVHTNSEVAIKIIDKSKLDEENLEKVYREIQVMKMLDHPHIIKLYQVMQTERMLYLVTEYANSGEIFDHLVTNGRMAEKEARKKFSQIVSAIEYCHKRYVVHRDLKAENLLLDENLNIKIADFGFSNFFEKGKKLHTWCGSPPYAAPELFEGKEYLGPEVDIWSLGVVLYVLVCGALPFDGSTLQSLRSRVLAGKFRIPFFMSTECETLIRHMLVLDPAKRYTVSQVKQHKWMTADSVDSVIERPPMSPGENGTYTFNQRVLDKMCEMGVANEETIRQALLNKSYDNIAGIYYLLLERWRKAHNKQGVFQSIVAPISPPVTQCDNQDNDVILVETPSPPHNPSSPDSPIPVVQVTPVSPTVPANVQNTNTISDQHAHEVDDEMPHDMRADVKQYLERKRHTIMANSCGMPEQPVMGVHMPMALSHPGNYSPEKRLPAPSIFQMQAFQDRRASDGAVSLAAGIAQFQAMHERRMQASQADNSRENLFGSSGLHALASSSPPSPQAGEEHDSGSDPEPDADEIARYMRLRGHKRHTLAGASDIPPEIRLLPMKMQRRVRTPSRERVNREGSYVGVPGMARYSARRASDGAASLLAFTQHLERKGKKGSLKEIHAEHQKLQQRFLNNGQHDVLKLQQQHQFHQQQQHQQLPSPVQQRSQHTLLPVPPSFRRLKDPRGRRFSDGPENLAATLAEFHNQLSLSQQKKQLQSIESQHPLTLSSHSPASPGSIPTADFPMDEEMQERNEMFPGPDHLPDKQPALDPSHLEDVIHPLPIPSPAHADVYSPQTSPREMLGMLHHTQGGAQPQEQLQQEMQRLQLEPMAGHLNSTNPAFGALGNNVLLPNQNQGFQSPSSPEGFPRPFLGPLQGEEQFYETETAVNLESLSGGLEYNAQGSPFHVEKRGDISPEGLTGTEPFPSTAINQHFLLHQNQVNGHQEFTNPSSFIQNTSTAPLAGDIEVRTHSFMDDPPPGSRSDHLTTSAYAATLNAEAGNSANLSRGVGHHRRHHTVPNDEARNDLLRQAQANNLYKRLPFNNNLVSPVTSKEDILGEDGHLARPLSPNGSLFTDPMIKLEGTNGFTSPTIPNHMTLAFNMNMISRKSLRSILDEVRNTLDNRSVRYKQSDLLFTLQDGEVQMQIEVCQSPELAVNGLRLRRLCGDTWEYKRLCNELLSGMNL</sequence>
<dbReference type="GO" id="GO:0050321">
    <property type="term" value="F:tau-protein kinase activity"/>
    <property type="evidence" value="ECO:0007669"/>
    <property type="project" value="TreeGrafter"/>
</dbReference>
<evidence type="ECO:0000256" key="13">
    <source>
        <dbReference type="ARBA" id="ARBA00048679"/>
    </source>
</evidence>
<comment type="catalytic activity">
    <reaction evidence="12">
        <text>L-threonyl-[protein] + ATP = O-phospho-L-threonyl-[protein] + ADP + H(+)</text>
        <dbReference type="Rhea" id="RHEA:46608"/>
        <dbReference type="Rhea" id="RHEA-COMP:11060"/>
        <dbReference type="Rhea" id="RHEA-COMP:11605"/>
        <dbReference type="ChEBI" id="CHEBI:15378"/>
        <dbReference type="ChEBI" id="CHEBI:30013"/>
        <dbReference type="ChEBI" id="CHEBI:30616"/>
        <dbReference type="ChEBI" id="CHEBI:61977"/>
        <dbReference type="ChEBI" id="CHEBI:456216"/>
        <dbReference type="EC" id="2.7.11.1"/>
    </reaction>
</comment>
<dbReference type="Gene3D" id="1.10.510.10">
    <property type="entry name" value="Transferase(Phosphotransferase) domain 1"/>
    <property type="match status" value="1"/>
</dbReference>
<protein>
    <recommendedName>
        <fullName evidence="3">non-specific serine/threonine protein kinase</fullName>
        <ecNumber evidence="3">2.7.11.1</ecNumber>
    </recommendedName>
</protein>
<dbReference type="SMART" id="SM00220">
    <property type="entry name" value="S_TKc"/>
    <property type="match status" value="1"/>
</dbReference>
<dbReference type="Proteomes" id="UP001152795">
    <property type="component" value="Unassembled WGS sequence"/>
</dbReference>
<comment type="cofactor">
    <cofactor evidence="1">
        <name>Mg(2+)</name>
        <dbReference type="ChEBI" id="CHEBI:18420"/>
    </cofactor>
</comment>
<feature type="compositionally biased region" description="Polar residues" evidence="14">
    <location>
        <begin position="683"/>
        <end position="694"/>
    </location>
</feature>
<dbReference type="Pfam" id="PF02149">
    <property type="entry name" value="KA1"/>
    <property type="match status" value="1"/>
</dbReference>
<organism evidence="15 16">
    <name type="scientific">Paramuricea clavata</name>
    <name type="common">Red gorgonian</name>
    <name type="synonym">Violescent sea-whip</name>
    <dbReference type="NCBI Taxonomy" id="317549"/>
    <lineage>
        <taxon>Eukaryota</taxon>
        <taxon>Metazoa</taxon>
        <taxon>Cnidaria</taxon>
        <taxon>Anthozoa</taxon>
        <taxon>Octocorallia</taxon>
        <taxon>Malacalcyonacea</taxon>
        <taxon>Plexauridae</taxon>
        <taxon>Paramuricea</taxon>
    </lineage>
</organism>
<feature type="region of interest" description="Disordered" evidence="14">
    <location>
        <begin position="733"/>
        <end position="800"/>
    </location>
</feature>
<comment type="similarity">
    <text evidence="2">Belongs to the protein kinase superfamily. CAMK Ser/Thr protein kinase family. SNF1 subfamily.</text>
</comment>
<proteinExistence type="inferred from homology"/>
<dbReference type="InterPro" id="IPR011009">
    <property type="entry name" value="Kinase-like_dom_sf"/>
</dbReference>
<dbReference type="GO" id="GO:0000226">
    <property type="term" value="P:microtubule cytoskeleton organization"/>
    <property type="evidence" value="ECO:0007669"/>
    <property type="project" value="TreeGrafter"/>
</dbReference>
<keyword evidence="16" id="KW-1185">Reference proteome</keyword>
<evidence type="ECO:0000256" key="1">
    <source>
        <dbReference type="ARBA" id="ARBA00001946"/>
    </source>
</evidence>
<feature type="region of interest" description="Disordered" evidence="14">
    <location>
        <begin position="526"/>
        <end position="554"/>
    </location>
</feature>
<keyword evidence="10" id="KW-0067">ATP-binding</keyword>
<keyword evidence="11" id="KW-0460">Magnesium</keyword>
<reference evidence="15" key="1">
    <citation type="submission" date="2020-04" db="EMBL/GenBank/DDBJ databases">
        <authorList>
            <person name="Alioto T."/>
            <person name="Alioto T."/>
            <person name="Gomez Garrido J."/>
        </authorList>
    </citation>
    <scope>NUCLEOTIDE SEQUENCE</scope>
    <source>
        <strain evidence="15">A484AB</strain>
    </source>
</reference>
<dbReference type="PROSITE" id="PS00107">
    <property type="entry name" value="PROTEIN_KINASE_ATP"/>
    <property type="match status" value="1"/>
</dbReference>
<dbReference type="GO" id="GO:0005524">
    <property type="term" value="F:ATP binding"/>
    <property type="evidence" value="ECO:0007669"/>
    <property type="project" value="UniProtKB-UniRule"/>
</dbReference>
<dbReference type="OrthoDB" id="193931at2759"/>
<dbReference type="PANTHER" id="PTHR24346">
    <property type="entry name" value="MAP/MICROTUBULE AFFINITY-REGULATING KINASE"/>
    <property type="match status" value="1"/>
</dbReference>
<keyword evidence="6" id="KW-0808">Transferase</keyword>
<evidence type="ECO:0000256" key="8">
    <source>
        <dbReference type="ARBA" id="ARBA00022741"/>
    </source>
</evidence>
<dbReference type="PROSITE" id="PS50030">
    <property type="entry name" value="UBA"/>
    <property type="match status" value="1"/>
</dbReference>
<evidence type="ECO:0000313" key="15">
    <source>
        <dbReference type="EMBL" id="CAB4000746.1"/>
    </source>
</evidence>
<dbReference type="GO" id="GO:0035556">
    <property type="term" value="P:intracellular signal transduction"/>
    <property type="evidence" value="ECO:0007669"/>
    <property type="project" value="TreeGrafter"/>
</dbReference>
<dbReference type="Pfam" id="PF00069">
    <property type="entry name" value="Pkinase"/>
    <property type="match status" value="1"/>
</dbReference>
<dbReference type="InterPro" id="IPR001772">
    <property type="entry name" value="KA1_dom"/>
</dbReference>
<keyword evidence="8" id="KW-0547">Nucleotide-binding</keyword>
<dbReference type="PROSITE" id="PS00108">
    <property type="entry name" value="PROTEIN_KINASE_ST"/>
    <property type="match status" value="1"/>
</dbReference>
<dbReference type="Gene3D" id="3.30.310.80">
    <property type="entry name" value="Kinase associated domain 1, KA1"/>
    <property type="match status" value="1"/>
</dbReference>
<dbReference type="SUPFAM" id="SSF103243">
    <property type="entry name" value="KA1-like"/>
    <property type="match status" value="1"/>
</dbReference>